<dbReference type="Gene3D" id="3.90.660.10">
    <property type="match status" value="1"/>
</dbReference>
<dbReference type="GO" id="GO:0001716">
    <property type="term" value="F:L-amino-acid oxidase activity"/>
    <property type="evidence" value="ECO:0007669"/>
    <property type="project" value="TreeGrafter"/>
</dbReference>
<dbReference type="SUPFAM" id="SSF51905">
    <property type="entry name" value="FAD/NAD(P)-binding domain"/>
    <property type="match status" value="1"/>
</dbReference>
<comment type="caution">
    <text evidence="3">The sequence shown here is derived from an EMBL/GenBank/DDBJ whole genome shotgun (WGS) entry which is preliminary data.</text>
</comment>
<evidence type="ECO:0000259" key="2">
    <source>
        <dbReference type="Pfam" id="PF01593"/>
    </source>
</evidence>
<dbReference type="OMA" id="TSACHAW"/>
<dbReference type="GO" id="GO:0009063">
    <property type="term" value="P:amino acid catabolic process"/>
    <property type="evidence" value="ECO:0007669"/>
    <property type="project" value="TreeGrafter"/>
</dbReference>
<feature type="domain" description="Amine oxidase" evidence="2">
    <location>
        <begin position="71"/>
        <end position="555"/>
    </location>
</feature>
<dbReference type="Pfam" id="PF01593">
    <property type="entry name" value="Amino_oxidase"/>
    <property type="match status" value="1"/>
</dbReference>
<dbReference type="InterPro" id="IPR036188">
    <property type="entry name" value="FAD/NAD-bd_sf"/>
</dbReference>
<protein>
    <recommendedName>
        <fullName evidence="2">Amine oxidase domain-containing protein</fullName>
    </recommendedName>
</protein>
<dbReference type="GeneID" id="19208113"/>
<gene>
    <name evidence="3" type="ORF">CONPUDRAFT_60817</name>
</gene>
<evidence type="ECO:0000256" key="1">
    <source>
        <dbReference type="SAM" id="MobiDB-lite"/>
    </source>
</evidence>
<dbReference type="AlphaFoldDB" id="A0A5M3MGE1"/>
<dbReference type="SUPFAM" id="SSF54373">
    <property type="entry name" value="FAD-linked reductases, C-terminal domain"/>
    <property type="match status" value="1"/>
</dbReference>
<organism evidence="3 4">
    <name type="scientific">Coniophora puteana (strain RWD-64-598)</name>
    <name type="common">Brown rot fungus</name>
    <dbReference type="NCBI Taxonomy" id="741705"/>
    <lineage>
        <taxon>Eukaryota</taxon>
        <taxon>Fungi</taxon>
        <taxon>Dikarya</taxon>
        <taxon>Basidiomycota</taxon>
        <taxon>Agaricomycotina</taxon>
        <taxon>Agaricomycetes</taxon>
        <taxon>Agaricomycetidae</taxon>
        <taxon>Boletales</taxon>
        <taxon>Coniophorineae</taxon>
        <taxon>Coniophoraceae</taxon>
        <taxon>Coniophora</taxon>
    </lineage>
</organism>
<dbReference type="Gene3D" id="1.20.1440.240">
    <property type="match status" value="1"/>
</dbReference>
<feature type="region of interest" description="Disordered" evidence="1">
    <location>
        <begin position="34"/>
        <end position="61"/>
    </location>
</feature>
<reference evidence="4" key="1">
    <citation type="journal article" date="2012" name="Science">
        <title>The Paleozoic origin of enzymatic lignin decomposition reconstructed from 31 fungal genomes.</title>
        <authorList>
            <person name="Floudas D."/>
            <person name="Binder M."/>
            <person name="Riley R."/>
            <person name="Barry K."/>
            <person name="Blanchette R.A."/>
            <person name="Henrissat B."/>
            <person name="Martinez A.T."/>
            <person name="Otillar R."/>
            <person name="Spatafora J.W."/>
            <person name="Yadav J.S."/>
            <person name="Aerts A."/>
            <person name="Benoit I."/>
            <person name="Boyd A."/>
            <person name="Carlson A."/>
            <person name="Copeland A."/>
            <person name="Coutinho P.M."/>
            <person name="de Vries R.P."/>
            <person name="Ferreira P."/>
            <person name="Findley K."/>
            <person name="Foster B."/>
            <person name="Gaskell J."/>
            <person name="Glotzer D."/>
            <person name="Gorecki P."/>
            <person name="Heitman J."/>
            <person name="Hesse C."/>
            <person name="Hori C."/>
            <person name="Igarashi K."/>
            <person name="Jurgens J.A."/>
            <person name="Kallen N."/>
            <person name="Kersten P."/>
            <person name="Kohler A."/>
            <person name="Kuees U."/>
            <person name="Kumar T.K.A."/>
            <person name="Kuo A."/>
            <person name="LaButti K."/>
            <person name="Larrondo L.F."/>
            <person name="Lindquist E."/>
            <person name="Ling A."/>
            <person name="Lombard V."/>
            <person name="Lucas S."/>
            <person name="Lundell T."/>
            <person name="Martin R."/>
            <person name="McLaughlin D.J."/>
            <person name="Morgenstern I."/>
            <person name="Morin E."/>
            <person name="Murat C."/>
            <person name="Nagy L.G."/>
            <person name="Nolan M."/>
            <person name="Ohm R.A."/>
            <person name="Patyshakuliyeva A."/>
            <person name="Rokas A."/>
            <person name="Ruiz-Duenas F.J."/>
            <person name="Sabat G."/>
            <person name="Salamov A."/>
            <person name="Samejima M."/>
            <person name="Schmutz J."/>
            <person name="Slot J.C."/>
            <person name="St John F."/>
            <person name="Stenlid J."/>
            <person name="Sun H."/>
            <person name="Sun S."/>
            <person name="Syed K."/>
            <person name="Tsang A."/>
            <person name="Wiebenga A."/>
            <person name="Young D."/>
            <person name="Pisabarro A."/>
            <person name="Eastwood D.C."/>
            <person name="Martin F."/>
            <person name="Cullen D."/>
            <person name="Grigoriev I.V."/>
            <person name="Hibbett D.S."/>
        </authorList>
    </citation>
    <scope>NUCLEOTIDE SEQUENCE [LARGE SCALE GENOMIC DNA]</scope>
    <source>
        <strain evidence="4">RWD-64-598 SS2</strain>
    </source>
</reference>
<dbReference type="Proteomes" id="UP000053558">
    <property type="component" value="Unassembled WGS sequence"/>
</dbReference>
<dbReference type="Gene3D" id="3.50.50.60">
    <property type="entry name" value="FAD/NAD(P)-binding domain"/>
    <property type="match status" value="1"/>
</dbReference>
<sequence length="628" mass="71318">MDTQPPHPRSPPHSVPDCDVYGFYGRNVLRDFDSSLRSKLPPGTDPETEPSIPSEDEDPSGHRIGILGAGIGGLYVALILDSLDITNYEIIEASDRVGGRLLTHHFSRDEPYAYYDAGAMRFPLPQKDVNGCYKNGVNRRLAKLIEYAPANHDDCLHPPLKSQLIPYYFSPRPDSKPGILYYNGTYARTTQKVKDDVVKPFTRLLWQDIIHAKDNGPGWQELMANDRYSMRGYMSFRYLPSVCLNLVPNHLPTNVIDYFEMLQGSTSSWDAGFTEGVLGDMAFARGGSNVDWVCFDGGSETLALYIKNYLQQRRYGRIRFKERVTAIKPQDPDKLGELRSEAHTYTHVFSTLPLPVLRTIDYNFRDLKLNVLQHTALRQLQYGPAVKVAIWFKQPWWYTELGIFGGQSFTDLPIRNVVYPSYGTDSETPSPVIIASYSRSSDAHRLSSLSCGDEYKNREALEDLVLRNLAELHSVDGKHITYEYLREQFRGLHVMDWSHNPDAMGAFAMFYPGNFSHTYPALICPAADDHLYFSSEAISPQHGWVVGALNSAWRSVYTYLVKTGQKDKLIEFKRLWGDNMGWSIPTGKTLVNELSSESPWYKACYPDDNLYDHFDLIEKAQSGGEVKF</sequence>
<evidence type="ECO:0000313" key="4">
    <source>
        <dbReference type="Proteomes" id="UP000053558"/>
    </source>
</evidence>
<proteinExistence type="predicted"/>
<dbReference type="EMBL" id="JH711582">
    <property type="protein sequence ID" value="EIW78309.1"/>
    <property type="molecule type" value="Genomic_DNA"/>
</dbReference>
<dbReference type="PANTHER" id="PTHR10742:SF342">
    <property type="entry name" value="AMINE OXIDASE"/>
    <property type="match status" value="1"/>
</dbReference>
<dbReference type="KEGG" id="cput:CONPUDRAFT_60817"/>
<dbReference type="InterPro" id="IPR050281">
    <property type="entry name" value="Flavin_monoamine_oxidase"/>
</dbReference>
<dbReference type="InterPro" id="IPR002937">
    <property type="entry name" value="Amino_oxidase"/>
</dbReference>
<dbReference type="PANTHER" id="PTHR10742">
    <property type="entry name" value="FLAVIN MONOAMINE OXIDASE"/>
    <property type="match status" value="1"/>
</dbReference>
<keyword evidence="4" id="KW-1185">Reference proteome</keyword>
<name>A0A5M3MGE1_CONPW</name>
<accession>A0A5M3MGE1</accession>
<dbReference type="OrthoDB" id="7777654at2759"/>
<evidence type="ECO:0000313" key="3">
    <source>
        <dbReference type="EMBL" id="EIW78309.1"/>
    </source>
</evidence>
<dbReference type="RefSeq" id="XP_007771125.1">
    <property type="nucleotide sequence ID" value="XM_007772935.1"/>
</dbReference>